<dbReference type="RefSeq" id="WP_390326287.1">
    <property type="nucleotide sequence ID" value="NZ_JBHRTP010000008.1"/>
</dbReference>
<feature type="transmembrane region" description="Helical" evidence="6">
    <location>
        <begin position="194"/>
        <end position="217"/>
    </location>
</feature>
<evidence type="ECO:0000313" key="8">
    <source>
        <dbReference type="Proteomes" id="UP001595530"/>
    </source>
</evidence>
<dbReference type="Proteomes" id="UP001595530">
    <property type="component" value="Unassembled WGS sequence"/>
</dbReference>
<accession>A0ABV7EYP9</accession>
<evidence type="ECO:0000256" key="3">
    <source>
        <dbReference type="ARBA" id="ARBA00022692"/>
    </source>
</evidence>
<keyword evidence="3 6" id="KW-0812">Transmembrane</keyword>
<keyword evidence="2" id="KW-1003">Cell membrane</keyword>
<feature type="transmembrane region" description="Helical" evidence="6">
    <location>
        <begin position="6"/>
        <end position="29"/>
    </location>
</feature>
<evidence type="ECO:0000256" key="4">
    <source>
        <dbReference type="ARBA" id="ARBA00022989"/>
    </source>
</evidence>
<evidence type="ECO:0000256" key="6">
    <source>
        <dbReference type="SAM" id="Phobius"/>
    </source>
</evidence>
<reference evidence="8" key="1">
    <citation type="journal article" date="2019" name="Int. J. Syst. Evol. Microbiol.">
        <title>The Global Catalogue of Microorganisms (GCM) 10K type strain sequencing project: providing services to taxonomists for standard genome sequencing and annotation.</title>
        <authorList>
            <consortium name="The Broad Institute Genomics Platform"/>
            <consortium name="The Broad Institute Genome Sequencing Center for Infectious Disease"/>
            <person name="Wu L."/>
            <person name="Ma J."/>
        </authorList>
    </citation>
    <scope>NUCLEOTIDE SEQUENCE [LARGE SCALE GENOMIC DNA]</scope>
    <source>
        <strain evidence="8">KCTC 42986</strain>
    </source>
</reference>
<sequence length="218" mass="22797">MRHHNITPGCIMLLPFYFKGLGLGGGLIMAIGSQNAHLLRMGLRRQHVGLTVLVCVLCDMILIAAGVAGMGAAIEGNSALLNIARWGGAAFLVWYGVRAWRAVLNQHTLNAASATTTLSAAQALSAILALSLLNPHVYLDTVVLLGAIGGQQAGPGKLWFALGAMSASTLWFIALGFGARLLTPWFARPAAWRMLDGVIGLVMFGLAASLMTGAAIAH</sequence>
<comment type="caution">
    <text evidence="7">The sequence shown here is derived from an EMBL/GenBank/DDBJ whole genome shotgun (WGS) entry which is preliminary data.</text>
</comment>
<keyword evidence="8" id="KW-1185">Reference proteome</keyword>
<organism evidence="7 8">
    <name type="scientific">Undibacterium arcticum</name>
    <dbReference type="NCBI Taxonomy" id="1762892"/>
    <lineage>
        <taxon>Bacteria</taxon>
        <taxon>Pseudomonadati</taxon>
        <taxon>Pseudomonadota</taxon>
        <taxon>Betaproteobacteria</taxon>
        <taxon>Burkholderiales</taxon>
        <taxon>Oxalobacteraceae</taxon>
        <taxon>Undibacterium</taxon>
    </lineage>
</organism>
<protein>
    <submittedName>
        <fullName evidence="7">LysE/ArgO family amino acid transporter</fullName>
    </submittedName>
</protein>
<feature type="transmembrane region" description="Helical" evidence="6">
    <location>
        <begin position="158"/>
        <end position="182"/>
    </location>
</feature>
<evidence type="ECO:0000313" key="7">
    <source>
        <dbReference type="EMBL" id="MFC3107038.1"/>
    </source>
</evidence>
<feature type="transmembrane region" description="Helical" evidence="6">
    <location>
        <begin position="118"/>
        <end position="138"/>
    </location>
</feature>
<gene>
    <name evidence="7" type="ORF">ACFOFO_03525</name>
</gene>
<keyword evidence="5 6" id="KW-0472">Membrane</keyword>
<keyword evidence="4 6" id="KW-1133">Transmembrane helix</keyword>
<dbReference type="InterPro" id="IPR001123">
    <property type="entry name" value="LeuE-type"/>
</dbReference>
<name>A0ABV7EYP9_9BURK</name>
<feature type="transmembrane region" description="Helical" evidence="6">
    <location>
        <begin position="50"/>
        <end position="73"/>
    </location>
</feature>
<evidence type="ECO:0000256" key="1">
    <source>
        <dbReference type="ARBA" id="ARBA00004651"/>
    </source>
</evidence>
<dbReference type="PANTHER" id="PTHR30086:SF20">
    <property type="entry name" value="ARGININE EXPORTER PROTEIN ARGO-RELATED"/>
    <property type="match status" value="1"/>
</dbReference>
<comment type="subcellular location">
    <subcellularLocation>
        <location evidence="1">Cell membrane</location>
        <topology evidence="1">Multi-pass membrane protein</topology>
    </subcellularLocation>
</comment>
<dbReference type="EMBL" id="JBHRTP010000008">
    <property type="protein sequence ID" value="MFC3107038.1"/>
    <property type="molecule type" value="Genomic_DNA"/>
</dbReference>
<proteinExistence type="predicted"/>
<dbReference type="Pfam" id="PF01810">
    <property type="entry name" value="LysE"/>
    <property type="match status" value="1"/>
</dbReference>
<feature type="transmembrane region" description="Helical" evidence="6">
    <location>
        <begin position="79"/>
        <end position="97"/>
    </location>
</feature>
<evidence type="ECO:0000256" key="2">
    <source>
        <dbReference type="ARBA" id="ARBA00022475"/>
    </source>
</evidence>
<dbReference type="PANTHER" id="PTHR30086">
    <property type="entry name" value="ARGININE EXPORTER PROTEIN ARGO"/>
    <property type="match status" value="1"/>
</dbReference>
<evidence type="ECO:0000256" key="5">
    <source>
        <dbReference type="ARBA" id="ARBA00023136"/>
    </source>
</evidence>